<dbReference type="OMA" id="VVIEMWG"/>
<dbReference type="GeneID" id="9474954"/>
<gene>
    <name evidence="7" type="ORF">PITG_09407</name>
</gene>
<keyword evidence="4" id="KW-0418">Kinase</keyword>
<dbReference type="GO" id="GO:0005634">
    <property type="term" value="C:nucleus"/>
    <property type="evidence" value="ECO:0007669"/>
    <property type="project" value="TreeGrafter"/>
</dbReference>
<dbReference type="eggNOG" id="KOG0032">
    <property type="taxonomic scope" value="Eukaryota"/>
</dbReference>
<keyword evidence="3" id="KW-0547">Nucleotide-binding</keyword>
<protein>
    <recommendedName>
        <fullName evidence="6">Protein kinase domain-containing protein</fullName>
    </recommendedName>
</protein>
<accession>D0NBK6</accession>
<reference evidence="8" key="1">
    <citation type="journal article" date="2009" name="Nature">
        <title>Genome sequence and analysis of the Irish potato famine pathogen Phytophthora infestans.</title>
        <authorList>
            <consortium name="The Broad Institute Genome Sequencing Platform"/>
            <person name="Haas B.J."/>
            <person name="Kamoun S."/>
            <person name="Zody M.C."/>
            <person name="Jiang R.H."/>
            <person name="Handsaker R.E."/>
            <person name="Cano L.M."/>
            <person name="Grabherr M."/>
            <person name="Kodira C.D."/>
            <person name="Raffaele S."/>
            <person name="Torto-Alalibo T."/>
            <person name="Bozkurt T.O."/>
            <person name="Ah-Fong A.M."/>
            <person name="Alvarado L."/>
            <person name="Anderson V.L."/>
            <person name="Armstrong M.R."/>
            <person name="Avrova A."/>
            <person name="Baxter L."/>
            <person name="Beynon J."/>
            <person name="Boevink P.C."/>
            <person name="Bollmann S.R."/>
            <person name="Bos J.I."/>
            <person name="Bulone V."/>
            <person name="Cai G."/>
            <person name="Cakir C."/>
            <person name="Carrington J.C."/>
            <person name="Chawner M."/>
            <person name="Conti L."/>
            <person name="Costanzo S."/>
            <person name="Ewan R."/>
            <person name="Fahlgren N."/>
            <person name="Fischbach M.A."/>
            <person name="Fugelstad J."/>
            <person name="Gilroy E.M."/>
            <person name="Gnerre S."/>
            <person name="Green P.J."/>
            <person name="Grenville-Briggs L.J."/>
            <person name="Griffith J."/>
            <person name="Grunwald N.J."/>
            <person name="Horn K."/>
            <person name="Horner N.R."/>
            <person name="Hu C.H."/>
            <person name="Huitema E."/>
            <person name="Jeong D.H."/>
            <person name="Jones A.M."/>
            <person name="Jones J.D."/>
            <person name="Jones R.W."/>
            <person name="Karlsson E.K."/>
            <person name="Kunjeti S.G."/>
            <person name="Lamour K."/>
            <person name="Liu Z."/>
            <person name="Ma L."/>
            <person name="Maclean D."/>
            <person name="Chibucos M.C."/>
            <person name="McDonald H."/>
            <person name="McWalters J."/>
            <person name="Meijer H.J."/>
            <person name="Morgan W."/>
            <person name="Morris P.F."/>
            <person name="Munro C.A."/>
            <person name="O'Neill K."/>
            <person name="Ospina-Giraldo M."/>
            <person name="Pinzon A."/>
            <person name="Pritchard L."/>
            <person name="Ramsahoye B."/>
            <person name="Ren Q."/>
            <person name="Restrepo S."/>
            <person name="Roy S."/>
            <person name="Sadanandom A."/>
            <person name="Savidor A."/>
            <person name="Schornack S."/>
            <person name="Schwartz D.C."/>
            <person name="Schumann U.D."/>
            <person name="Schwessinger B."/>
            <person name="Seyer L."/>
            <person name="Sharpe T."/>
            <person name="Silvar C."/>
            <person name="Song J."/>
            <person name="Studholme D.J."/>
            <person name="Sykes S."/>
            <person name="Thines M."/>
            <person name="van de Vondervoort P.J."/>
            <person name="Phuntumart V."/>
            <person name="Wawra S."/>
            <person name="Weide R."/>
            <person name="Win J."/>
            <person name="Young C."/>
            <person name="Zhou S."/>
            <person name="Fry W."/>
            <person name="Meyers B.C."/>
            <person name="van West P."/>
            <person name="Ristaino J."/>
            <person name="Govers F."/>
            <person name="Birch P.R."/>
            <person name="Whisson S.C."/>
            <person name="Judelson H.S."/>
            <person name="Nusbaum C."/>
        </authorList>
    </citation>
    <scope>NUCLEOTIDE SEQUENCE [LARGE SCALE GENOMIC DNA]</scope>
    <source>
        <strain evidence="8">T30-4</strain>
    </source>
</reference>
<keyword evidence="8" id="KW-1185">Reference proteome</keyword>
<name>D0NBK6_PHYIT</name>
<dbReference type="PANTHER" id="PTHR24345:SF91">
    <property type="entry name" value="SERINE_THREONINE-PROTEIN KINASE PLK4"/>
    <property type="match status" value="1"/>
</dbReference>
<evidence type="ECO:0000313" key="7">
    <source>
        <dbReference type="EMBL" id="EEY55435.1"/>
    </source>
</evidence>
<dbReference type="SUPFAM" id="SSF56112">
    <property type="entry name" value="Protein kinase-like (PK-like)"/>
    <property type="match status" value="1"/>
</dbReference>
<dbReference type="EMBL" id="DS028131">
    <property type="protein sequence ID" value="EEY55435.1"/>
    <property type="molecule type" value="Genomic_DNA"/>
</dbReference>
<dbReference type="RefSeq" id="XP_002903659.1">
    <property type="nucleotide sequence ID" value="XM_002903613.1"/>
</dbReference>
<dbReference type="HOGENOM" id="CLU_156215_0_0_1"/>
<evidence type="ECO:0000256" key="1">
    <source>
        <dbReference type="ARBA" id="ARBA00022527"/>
    </source>
</evidence>
<evidence type="ECO:0000256" key="3">
    <source>
        <dbReference type="ARBA" id="ARBA00022741"/>
    </source>
</evidence>
<proteinExistence type="predicted"/>
<evidence type="ECO:0000256" key="5">
    <source>
        <dbReference type="ARBA" id="ARBA00022840"/>
    </source>
</evidence>
<feature type="domain" description="Protein kinase" evidence="6">
    <location>
        <begin position="1"/>
        <end position="130"/>
    </location>
</feature>
<dbReference type="Proteomes" id="UP000006643">
    <property type="component" value="Unassembled WGS sequence"/>
</dbReference>
<dbReference type="GO" id="GO:0004674">
    <property type="term" value="F:protein serine/threonine kinase activity"/>
    <property type="evidence" value="ECO:0007669"/>
    <property type="project" value="UniProtKB-KW"/>
</dbReference>
<dbReference type="VEuPathDB" id="FungiDB:PITG_09407"/>
<dbReference type="AlphaFoldDB" id="D0NBK6"/>
<evidence type="ECO:0000256" key="2">
    <source>
        <dbReference type="ARBA" id="ARBA00022679"/>
    </source>
</evidence>
<sequence length="135" mass="15071">MRQVRGVCKITDFGLSTDTRRICDGGQVGKNFYMAPEVVAGERYSPALADVWSLGIMWFIMLTGSPLVSLAPPSKKVFSAVKRHGVSVVIEMWGQSNRIPWTTIALLEKMLQIDPRRRICLDQVLANPLFSAMTE</sequence>
<dbReference type="InterPro" id="IPR011009">
    <property type="entry name" value="Kinase-like_dom_sf"/>
</dbReference>
<keyword evidence="5" id="KW-0067">ATP-binding</keyword>
<organism evidence="7 8">
    <name type="scientific">Phytophthora infestans (strain T30-4)</name>
    <name type="common">Potato late blight agent</name>
    <dbReference type="NCBI Taxonomy" id="403677"/>
    <lineage>
        <taxon>Eukaryota</taxon>
        <taxon>Sar</taxon>
        <taxon>Stramenopiles</taxon>
        <taxon>Oomycota</taxon>
        <taxon>Peronosporomycetes</taxon>
        <taxon>Peronosporales</taxon>
        <taxon>Peronosporaceae</taxon>
        <taxon>Phytophthora</taxon>
    </lineage>
</organism>
<evidence type="ECO:0000259" key="6">
    <source>
        <dbReference type="PROSITE" id="PS50011"/>
    </source>
</evidence>
<dbReference type="Pfam" id="PF00069">
    <property type="entry name" value="Pkinase"/>
    <property type="match status" value="1"/>
</dbReference>
<dbReference type="PANTHER" id="PTHR24345">
    <property type="entry name" value="SERINE/THREONINE-PROTEIN KINASE PLK"/>
    <property type="match status" value="1"/>
</dbReference>
<dbReference type="OrthoDB" id="125413at2759"/>
<dbReference type="InterPro" id="IPR000719">
    <property type="entry name" value="Prot_kinase_dom"/>
</dbReference>
<keyword evidence="1" id="KW-0723">Serine/threonine-protein kinase</keyword>
<evidence type="ECO:0000313" key="8">
    <source>
        <dbReference type="Proteomes" id="UP000006643"/>
    </source>
</evidence>
<keyword evidence="2" id="KW-0808">Transferase</keyword>
<evidence type="ECO:0000256" key="4">
    <source>
        <dbReference type="ARBA" id="ARBA00022777"/>
    </source>
</evidence>
<dbReference type="GO" id="GO:0005524">
    <property type="term" value="F:ATP binding"/>
    <property type="evidence" value="ECO:0007669"/>
    <property type="project" value="UniProtKB-KW"/>
</dbReference>
<dbReference type="InParanoid" id="D0NBK6"/>
<dbReference type="PROSITE" id="PS50011">
    <property type="entry name" value="PROTEIN_KINASE_DOM"/>
    <property type="match status" value="1"/>
</dbReference>
<dbReference type="Gene3D" id="1.10.510.10">
    <property type="entry name" value="Transferase(Phosphotransferase) domain 1"/>
    <property type="match status" value="1"/>
</dbReference>
<dbReference type="KEGG" id="pif:PITG_09407"/>